<protein>
    <recommendedName>
        <fullName evidence="1">KAP NTPase domain-containing protein</fullName>
    </recommendedName>
</protein>
<evidence type="ECO:0000313" key="2">
    <source>
        <dbReference type="EMBL" id="CAG9185987.1"/>
    </source>
</evidence>
<name>A0ABN7ZJ15_9BURK</name>
<dbReference type="InterPro" id="IPR011646">
    <property type="entry name" value="KAP_P-loop"/>
</dbReference>
<dbReference type="EMBL" id="CAJZAG010000016">
    <property type="protein sequence ID" value="CAG9185987.1"/>
    <property type="molecule type" value="Genomic_DNA"/>
</dbReference>
<gene>
    <name evidence="2" type="ORF">LMG32289_06195</name>
</gene>
<dbReference type="Gene3D" id="3.40.50.300">
    <property type="entry name" value="P-loop containing nucleotide triphosphate hydrolases"/>
    <property type="match status" value="1"/>
</dbReference>
<comment type="caution">
    <text evidence="2">The sequence shown here is derived from an EMBL/GenBank/DDBJ whole genome shotgun (WGS) entry which is preliminary data.</text>
</comment>
<organism evidence="2 3">
    <name type="scientific">Cupriavidus pampae</name>
    <dbReference type="NCBI Taxonomy" id="659251"/>
    <lineage>
        <taxon>Bacteria</taxon>
        <taxon>Pseudomonadati</taxon>
        <taxon>Pseudomonadota</taxon>
        <taxon>Betaproteobacteria</taxon>
        <taxon>Burkholderiales</taxon>
        <taxon>Burkholderiaceae</taxon>
        <taxon>Cupriavidus</taxon>
    </lineage>
</organism>
<sequence>MAEATSSVLVQRPPLADIPVPFDGDLLERGAVAQRLTAYLQRLQVGAVVAIDAPWGEGKTWFGRHWAKKLEQDGHRLAFIDAFGQDYAEDAFMVLSAAVLKLCAGDATTTEKVTRGAAEVMRALLPVATKAAIHLAATAVGAGGVLSAVNQALDLHVANDEFAAAAKQAGDKAGDVTSAWVKRRLGQWEAEQKSVEGFRQILAGFALDRFRATGKPVVIVVDELDRCRPAFAVALLERIKHFFDVPHLVFVLLMNRDQLEKAIRGVYGAETDAAAYLGKFLHLSLGLPKSRDRNITSDHPTRRFIKSTLSGIGIQEGEFAPYFTVCATILNLSLREIERGCTLFALSDMRQGKLRAYLIALKLKHPSTYRDLLDPLRVDGGHRACVALLDEEVATLIRGESRRAGNPVELEDIPLIGPFLAGLLLFHERFTRQKTTLSEVAKALGQNPMHDVFGLPDPDASFDRALRALDLDVQ</sequence>
<dbReference type="Pfam" id="PF07693">
    <property type="entry name" value="KAP_NTPase"/>
    <property type="match status" value="1"/>
</dbReference>
<feature type="domain" description="KAP NTPase" evidence="1">
    <location>
        <begin position="32"/>
        <end position="295"/>
    </location>
</feature>
<dbReference type="Proteomes" id="UP000706525">
    <property type="component" value="Unassembled WGS sequence"/>
</dbReference>
<dbReference type="SUPFAM" id="SSF52540">
    <property type="entry name" value="P-loop containing nucleoside triphosphate hydrolases"/>
    <property type="match status" value="1"/>
</dbReference>
<reference evidence="2 3" key="1">
    <citation type="submission" date="2021-08" db="EMBL/GenBank/DDBJ databases">
        <authorList>
            <person name="Peeters C."/>
        </authorList>
    </citation>
    <scope>NUCLEOTIDE SEQUENCE [LARGE SCALE GENOMIC DNA]</scope>
    <source>
        <strain evidence="2 3">LMG 32289</strain>
    </source>
</reference>
<evidence type="ECO:0000259" key="1">
    <source>
        <dbReference type="Pfam" id="PF07693"/>
    </source>
</evidence>
<accession>A0ABN7ZJ15</accession>
<proteinExistence type="predicted"/>
<keyword evidence="3" id="KW-1185">Reference proteome</keyword>
<dbReference type="InterPro" id="IPR027417">
    <property type="entry name" value="P-loop_NTPase"/>
</dbReference>
<dbReference type="RefSeq" id="WP_223995279.1">
    <property type="nucleotide sequence ID" value="NZ_CAJZAG010000016.1"/>
</dbReference>
<evidence type="ECO:0000313" key="3">
    <source>
        <dbReference type="Proteomes" id="UP000706525"/>
    </source>
</evidence>